<dbReference type="RefSeq" id="WP_146396098.1">
    <property type="nucleotide sequence ID" value="NZ_SJPJ01000001.1"/>
</dbReference>
<dbReference type="GO" id="GO:0009306">
    <property type="term" value="P:protein secretion"/>
    <property type="evidence" value="ECO:0007669"/>
    <property type="project" value="TreeGrafter"/>
</dbReference>
<proteinExistence type="predicted"/>
<feature type="domain" description="NolW-like" evidence="6">
    <location>
        <begin position="2567"/>
        <end position="2638"/>
    </location>
</feature>
<feature type="domain" description="NolW-like" evidence="6">
    <location>
        <begin position="2086"/>
        <end position="2140"/>
    </location>
</feature>
<feature type="compositionally biased region" description="Pro residues" evidence="4">
    <location>
        <begin position="41"/>
        <end position="60"/>
    </location>
</feature>
<feature type="domain" description="NolW-like" evidence="6">
    <location>
        <begin position="2213"/>
        <end position="2271"/>
    </location>
</feature>
<dbReference type="PANTHER" id="PTHR30332">
    <property type="entry name" value="PROBABLE GENERAL SECRETION PATHWAY PROTEIN D"/>
    <property type="match status" value="1"/>
</dbReference>
<sequence precursor="true">MFALKNLLSLVFFLSFCLLLATDSVFAQEPPAEQAEEVPAPEAPAPEAPAPEAPAPEAPVPAAPVRVVPAVEPSPSASYSVSTESLNRLLHPEVADSLGLNDQQRAALQSLLEKRTEISASADAEDKTQRLEAIDQQVRDTLNADQLKEWADQGETKNLRFQFREQLWGDVLQWFARQEGLTLVMNQVPAGTFTYTDTRSYSAAEAIDLLNSILLTHGYTLVRREKMLTVLQLSNSIPIELVPRVELKNLPSRGKFELISVLFSLGKRPVDAVMKEVQPYLGSFGRAVPLPQSKQLLVIETAGKMETINVLINTVPEPSRPERPKEPEKPPTPVFASYALGELDPTIALKTIKELIGSERIAVDEKTRLMTAYVVPGQQSAIQSAIEKMRQNLEEAPASVSVAYPLRSGSEEQIREQVTAIAPRATVSIDEKAARVLITAAPEDQKRLADAFTAMGISALESDMDVQAFQVEPAQARVISGSLQSMIPEAQVVGNTSLGTVVVRGSTEDLALASEVIQRWRGTDTASGTVLHPFDLPRPGTPAWLTTIEKVVPQAKIWLSSDAKQLILLGSSEEKTRIETMLPQLLTALPQPPDRVLKTYSLSAAELQRWQEFQPSLAQHYPEVRPIIRAAGEDGSSELVVWATEENQARVSEAVGQVKQATPEAEMQWPKTYDLEKRDPSLFSELLRMRFPGVRVTLDPPSGKLTVWAEPATHAKVGELLAQVADELPIDPELILKSYRVEGRTPVELQGLLAPVIASVTASGSRGSFKPIGTITVDNAVQRLMIMATEEAHQQIDQFVAELSKPLPAEQELILLAYTLNEAQPSDVKVLIDKTIEGASVIADDRRQQLVVTATLAQHGRIKTLLSEVDRPASKYATEQVRAYELTDLQAASVLPTLQSMWPRMKLTVDTKNNRVVASGNLEDHEAFQLSIERLNMAPSGEEMRVQTYDVPMGDLRTLPTVLNQIAPQAIISTDAINRAIIVWASDEQHKRITAAIEQLSATAEGRREIEIYEVAPEKAVIVRYVLTSLFPTAQVGVDAASGQLTVLASKDLQVKIAEVLEKTNKADKEGSKLEPRLYDTTDSIRTAFTSVLRTTVPRASVVVTGSSDLNRLMVLASPNDHERVAALLQRLSDEAGPTPKTSAQAYELSDTDPVAFQTFLAERVPQAKILSGAGTNRLVIAATEQGHVAIEEILGELETAFGEAGHRDLQVYQVRKDLTQQAVTGVTTEIPRARLLPSNDPERIVILASPTEHAKYAKWLKQLHDQVPEPEPTTSEVYPLEYGDPSGAVRVLQTLLPKVVFAADLLGKSIAATATSEDHETIKGFIEQYDNRQMDDAETMVFELGDTDALSLSQAVTQMAPTARVTVDRLSNRLIVTAPQKTLAKITEAVQSMESDTGNRRSTKSYELNQGNSYTLSTAIQGSFPRVKISSDYSNNRLIISATDGEHAEITKLFEGLNSGSDKVTRNYELKTGNAYALSLAVRASFPKATVSPDTTTNSLIVSASEEDQQKITEFMDSMNVGGEKITKNYPLETGDPYALSIAIRTSFPRATISADRAGNSLIVSASQTDHEQISLVIEEMNSDGKKITKNYSLDSGNANTMRIAVLQSFPNTSVGADSVSNSLIVSAKEAEHAQIAELIKSINSEAKKTTKNYALKSGSATSMRYAVQASFPKAAIGSDSVSNSLIVSAKEEEHAQIAELIKSINSEGQKTTKNYALKSGSATSMRYAVQASFPKAAIGSDSVSNSLVVSATEEEHLQIAELVKSINSEGQKTTKNYALKSGKASTMRLAVQASFPKALIGADSVSNSLIVSATEEEHLQIAELVKSINSEGQKTTKNYALKSGKASTMRLAVQASFPKALIGSDSVSNSLIVSATEEEHLQIAELVKSINSEGQKTTKNYALESGNAAAMRSAVQASFPNALVGADSASNSLIVSATDEQHLQIAELVKSINSEGQKTTKNYALESGNASAMRSAVQASFPKALVGSDSVSNSLIISATEKEHLQIAELVKSINSEGQKTTKSYPLDTGRASTMRLAVQASFPKALVGADSTSNSLIVAAREEEHAQIEELIESINAEAQTTTKSYPLESGSAASMRSAVQASFPKATIAADSTSNSLIVSATEEDHAKIATFVQGLNQGQQRTTQSYVLEDGNPSALRLALQATFPQATIGADSVNDSLIVSATDEEQTEIAALVEQINNSPNRSSAMQAYPLAKASPRGVVDALRDAFGRRSTVGVSADEESGTVFVVGLPRDQEIAAQVIEQMDRIDPLTRDRQLRAFSLSGIDGDEVSEAVQSLFVDARPEVEVRYDFYNEQLVVIANQEQLAMVEETLAQFDPPQRELEIFPLQENDPKSVEDAVMALFADSPMNEVPAITVDEDRQQLLIRATTEQLEDIRALLVRLGETILTPYAGGGGASHRVAPSSRVRTITVGRDSQRLLDQLKEVWPTLRKNPLRVIQSEKGSTPEPIRATSPADKVFSEDDLTKIGDPAVTLVATQAKEPESEADSGPISEPEQPAVLILPGDGKWIIASEDTSALEMLATIMEVVVSPPITPVAESGNLSVYVLQHGNAEDLEDLLTELFRQNRSSSRSRYSSDSSQTRIVADTRINALVFQGSRADRGVVEDLLAVLDSPEFIDALQLATPQILGIENTDATRVEDLLRTVYSSQLSRGRDRPQISIPEGVSQEVASMLEQINAEASGPLLTLSVDQVSNSIVMRAPPELSQEIHDFVKQVDLQASEKRSGRMRIIPLTQTNADQIERALQLMRGNGSSGARRRR</sequence>
<evidence type="ECO:0000256" key="2">
    <source>
        <dbReference type="ARBA" id="ARBA00022729"/>
    </source>
</evidence>
<dbReference type="Pfam" id="PF03958">
    <property type="entry name" value="Secretin_N"/>
    <property type="match status" value="3"/>
</dbReference>
<name>A0A5C5Z0D4_9BACT</name>
<feature type="region of interest" description="Disordered" evidence="4">
    <location>
        <begin position="31"/>
        <end position="60"/>
    </location>
</feature>
<keyword evidence="2 5" id="KW-0732">Signal</keyword>
<evidence type="ECO:0000256" key="1">
    <source>
        <dbReference type="ARBA" id="ARBA00004370"/>
    </source>
</evidence>
<dbReference type="InterPro" id="IPR005644">
    <property type="entry name" value="NolW-like"/>
</dbReference>
<evidence type="ECO:0000256" key="3">
    <source>
        <dbReference type="ARBA" id="ARBA00023136"/>
    </source>
</evidence>
<evidence type="ECO:0000313" key="8">
    <source>
        <dbReference type="Proteomes" id="UP000315010"/>
    </source>
</evidence>
<dbReference type="InterPro" id="IPR038591">
    <property type="entry name" value="NolW-like_sf"/>
</dbReference>
<evidence type="ECO:0000259" key="6">
    <source>
        <dbReference type="Pfam" id="PF03958"/>
    </source>
</evidence>
<feature type="compositionally biased region" description="Low complexity" evidence="4">
    <location>
        <begin position="31"/>
        <end position="40"/>
    </location>
</feature>
<comment type="subcellular location">
    <subcellularLocation>
        <location evidence="1">Membrane</location>
    </subcellularLocation>
</comment>
<keyword evidence="3" id="KW-0472">Membrane</keyword>
<keyword evidence="8" id="KW-1185">Reference proteome</keyword>
<evidence type="ECO:0000256" key="4">
    <source>
        <dbReference type="SAM" id="MobiDB-lite"/>
    </source>
</evidence>
<feature type="signal peptide" evidence="5">
    <location>
        <begin position="1"/>
        <end position="27"/>
    </location>
</feature>
<dbReference type="EMBL" id="SJPJ01000001">
    <property type="protein sequence ID" value="TWT80838.1"/>
    <property type="molecule type" value="Genomic_DNA"/>
</dbReference>
<dbReference type="InterPro" id="IPR050810">
    <property type="entry name" value="Bact_Secretion_Sys_Channel"/>
</dbReference>
<dbReference type="Gene3D" id="3.30.1370.120">
    <property type="match status" value="4"/>
</dbReference>
<evidence type="ECO:0000313" key="7">
    <source>
        <dbReference type="EMBL" id="TWT80838.1"/>
    </source>
</evidence>
<gene>
    <name evidence="7" type="ORF">CA13_22840</name>
</gene>
<dbReference type="GO" id="GO:0016020">
    <property type="term" value="C:membrane"/>
    <property type="evidence" value="ECO:0007669"/>
    <property type="project" value="UniProtKB-SubCell"/>
</dbReference>
<comment type="caution">
    <text evidence="7">The sequence shown here is derived from an EMBL/GenBank/DDBJ whole genome shotgun (WGS) entry which is preliminary data.</text>
</comment>
<evidence type="ECO:0000256" key="5">
    <source>
        <dbReference type="SAM" id="SignalP"/>
    </source>
</evidence>
<organism evidence="7 8">
    <name type="scientific">Novipirellula herctigrandis</name>
    <dbReference type="NCBI Taxonomy" id="2527986"/>
    <lineage>
        <taxon>Bacteria</taxon>
        <taxon>Pseudomonadati</taxon>
        <taxon>Planctomycetota</taxon>
        <taxon>Planctomycetia</taxon>
        <taxon>Pirellulales</taxon>
        <taxon>Pirellulaceae</taxon>
        <taxon>Novipirellula</taxon>
    </lineage>
</organism>
<dbReference type="Proteomes" id="UP000315010">
    <property type="component" value="Unassembled WGS sequence"/>
</dbReference>
<dbReference type="OrthoDB" id="221929at2"/>
<dbReference type="GO" id="GO:0015627">
    <property type="term" value="C:type II protein secretion system complex"/>
    <property type="evidence" value="ECO:0007669"/>
    <property type="project" value="TreeGrafter"/>
</dbReference>
<reference evidence="7 8" key="1">
    <citation type="submission" date="2019-02" db="EMBL/GenBank/DDBJ databases">
        <title>Deep-cultivation of Planctomycetes and their phenomic and genomic characterization uncovers novel biology.</title>
        <authorList>
            <person name="Wiegand S."/>
            <person name="Jogler M."/>
            <person name="Boedeker C."/>
            <person name="Pinto D."/>
            <person name="Vollmers J."/>
            <person name="Rivas-Marin E."/>
            <person name="Kohn T."/>
            <person name="Peeters S.H."/>
            <person name="Heuer A."/>
            <person name="Rast P."/>
            <person name="Oberbeckmann S."/>
            <person name="Bunk B."/>
            <person name="Jeske O."/>
            <person name="Meyerdierks A."/>
            <person name="Storesund J.E."/>
            <person name="Kallscheuer N."/>
            <person name="Luecker S."/>
            <person name="Lage O.M."/>
            <person name="Pohl T."/>
            <person name="Merkel B.J."/>
            <person name="Hornburger P."/>
            <person name="Mueller R.-W."/>
            <person name="Bruemmer F."/>
            <person name="Labrenz M."/>
            <person name="Spormann A.M."/>
            <person name="Op Den Camp H."/>
            <person name="Overmann J."/>
            <person name="Amann R."/>
            <person name="Jetten M.S.M."/>
            <person name="Mascher T."/>
            <person name="Medema M.H."/>
            <person name="Devos D.P."/>
            <person name="Kaster A.-K."/>
            <person name="Ovreas L."/>
            <person name="Rohde M."/>
            <person name="Galperin M.Y."/>
            <person name="Jogler C."/>
        </authorList>
    </citation>
    <scope>NUCLEOTIDE SEQUENCE [LARGE SCALE GENOMIC DNA]</scope>
    <source>
        <strain evidence="7 8">CA13</strain>
    </source>
</reference>
<protein>
    <submittedName>
        <fullName evidence="7">Bacterial type II/III secretion system short domain protein</fullName>
    </submittedName>
</protein>
<accession>A0A5C5Z0D4</accession>
<dbReference type="PANTHER" id="PTHR30332:SF24">
    <property type="entry name" value="SECRETIN GSPD-RELATED"/>
    <property type="match status" value="1"/>
</dbReference>
<feature type="chain" id="PRO_5022945743" evidence="5">
    <location>
        <begin position="28"/>
        <end position="2782"/>
    </location>
</feature>